<evidence type="ECO:0000256" key="16">
    <source>
        <dbReference type="ARBA" id="ARBA00023128"/>
    </source>
</evidence>
<evidence type="ECO:0000256" key="3">
    <source>
        <dbReference type="ARBA" id="ARBA00004514"/>
    </source>
</evidence>
<dbReference type="GO" id="GO:0008270">
    <property type="term" value="F:zinc ion binding"/>
    <property type="evidence" value="ECO:0007669"/>
    <property type="project" value="UniProtKB-KW"/>
</dbReference>
<comment type="pathway">
    <text evidence="4 19">Protein modification; protein ubiquitination.</text>
</comment>
<dbReference type="PROSITE" id="PS50053">
    <property type="entry name" value="UBIQUITIN_2"/>
    <property type="match status" value="1"/>
</dbReference>
<dbReference type="InterPro" id="IPR041170">
    <property type="entry name" value="Znf-RING_14"/>
</dbReference>
<evidence type="ECO:0000256" key="5">
    <source>
        <dbReference type="ARBA" id="ARBA00012251"/>
    </source>
</evidence>
<keyword evidence="6" id="KW-0963">Cytoplasm</keyword>
<evidence type="ECO:0000259" key="21">
    <source>
        <dbReference type="PROSITE" id="PS50053"/>
    </source>
</evidence>
<keyword evidence="23" id="KW-1185">Reference proteome</keyword>
<dbReference type="PIRSF" id="PIRSF037880">
    <property type="entry name" value="Parkin"/>
    <property type="match status" value="1"/>
</dbReference>
<feature type="domain" description="Ubiquitin-like" evidence="21">
    <location>
        <begin position="3"/>
        <end position="87"/>
    </location>
</feature>
<dbReference type="InterPro" id="IPR041565">
    <property type="entry name" value="Parkin_Znf-RING"/>
</dbReference>
<comment type="subcellular location">
    <subcellularLocation>
        <location evidence="3">Cytoplasm</location>
        <location evidence="3">Cytosol</location>
    </subcellularLocation>
    <subcellularLocation>
        <location evidence="2 19">Mitochondrion</location>
    </subcellularLocation>
</comment>
<dbReference type="SUPFAM" id="SSF57850">
    <property type="entry name" value="RING/U-box"/>
    <property type="match status" value="2"/>
</dbReference>
<dbReference type="InterPro" id="IPR000626">
    <property type="entry name" value="Ubiquitin-like_dom"/>
</dbReference>
<evidence type="ECO:0000256" key="12">
    <source>
        <dbReference type="ARBA" id="ARBA00022786"/>
    </source>
</evidence>
<dbReference type="InterPro" id="IPR031127">
    <property type="entry name" value="E3_UB_ligase_RBR"/>
</dbReference>
<feature type="domain" description="RING-type" evidence="22">
    <location>
        <begin position="189"/>
        <end position="388"/>
    </location>
</feature>
<protein>
    <recommendedName>
        <fullName evidence="18 19">E3 ubiquitin-protein ligase parkin</fullName>
        <ecNumber evidence="5 19">2.3.2.31</ecNumber>
    </recommendedName>
</protein>
<evidence type="ECO:0000256" key="19">
    <source>
        <dbReference type="PIRNR" id="PIRNR037880"/>
    </source>
</evidence>
<keyword evidence="14 19" id="KW-0832">Ubl conjugation</keyword>
<sequence length="388" mass="43066">MQLLVSVRNRSHQQYANLDRSMSLQIDVPSEGTVNDVAEVLSKRIGVPESSFRIILCGKVLGGGTALHSLLLGPQTSLAAIVVDVSSIDDKSGDASSINERTDVPSFQVFCKSCNSLARGKLRVYCANCKSGSVLLKRDPQKWSDVLSSKVIEAKCEDCEEETFAEFSFKCVNCDEVAVPLTHVRGYGGKGECSICGDTTMKVVVDIGCHHETCIDCFTAYLETAYTQQQFVIRPPNGYTLACPVYGCRGCVTDAHVFYLLGKERYADYQRRATERFVSLENEGIFCPYSDCGAAFLWEQDTTTPKVLCPECRRMFCGICRREQCICEANDATELTIKSTCRSCPNCGVPTERNGGCAHIHCVHCGTHWCFICAKPWSEECQWDHWFD</sequence>
<dbReference type="AlphaFoldDB" id="A0A0M3I785"/>
<dbReference type="SUPFAM" id="SSF54236">
    <property type="entry name" value="Ubiquitin-like"/>
    <property type="match status" value="1"/>
</dbReference>
<dbReference type="GO" id="GO:0000151">
    <property type="term" value="C:ubiquitin ligase complex"/>
    <property type="evidence" value="ECO:0007669"/>
    <property type="project" value="UniProtKB-UniRule"/>
</dbReference>
<dbReference type="SMART" id="SM00647">
    <property type="entry name" value="IBR"/>
    <property type="match status" value="2"/>
</dbReference>
<keyword evidence="15 19" id="KW-0072">Autophagy</keyword>
<dbReference type="UniPathway" id="UPA00143"/>
<evidence type="ECO:0000256" key="7">
    <source>
        <dbReference type="ARBA" id="ARBA00022553"/>
    </source>
</evidence>
<comment type="catalytic activity">
    <reaction evidence="1 19">
        <text>[E2 ubiquitin-conjugating enzyme]-S-ubiquitinyl-L-cysteine + [acceptor protein]-L-lysine = [E2 ubiquitin-conjugating enzyme]-L-cysteine + [acceptor protein]-N(6)-ubiquitinyl-L-lysine.</text>
        <dbReference type="EC" id="2.3.2.31"/>
    </reaction>
</comment>
<name>A0A0M3I785_ASCLU</name>
<dbReference type="Gene3D" id="1.20.120.1750">
    <property type="match status" value="1"/>
</dbReference>
<evidence type="ECO:0000313" key="24">
    <source>
        <dbReference type="WBParaSite" id="ALUE_0001301201-mRNA-1"/>
    </source>
</evidence>
<dbReference type="PRINTS" id="PR01475">
    <property type="entry name" value="PARKIN"/>
</dbReference>
<organism evidence="23 24">
    <name type="scientific">Ascaris lumbricoides</name>
    <name type="common">Giant roundworm</name>
    <dbReference type="NCBI Taxonomy" id="6252"/>
    <lineage>
        <taxon>Eukaryota</taxon>
        <taxon>Metazoa</taxon>
        <taxon>Ecdysozoa</taxon>
        <taxon>Nematoda</taxon>
        <taxon>Chromadorea</taxon>
        <taxon>Rhabditida</taxon>
        <taxon>Spirurina</taxon>
        <taxon>Ascaridomorpha</taxon>
        <taxon>Ascaridoidea</taxon>
        <taxon>Ascarididae</taxon>
        <taxon>Ascaris</taxon>
    </lineage>
</organism>
<evidence type="ECO:0000256" key="9">
    <source>
        <dbReference type="ARBA" id="ARBA00022723"/>
    </source>
</evidence>
<evidence type="ECO:0000256" key="18">
    <source>
        <dbReference type="ARBA" id="ARBA00029536"/>
    </source>
</evidence>
<comment type="similarity">
    <text evidence="17 19">Belongs to the RBR family. Parkin subfamily.</text>
</comment>
<evidence type="ECO:0000256" key="13">
    <source>
        <dbReference type="ARBA" id="ARBA00022833"/>
    </source>
</evidence>
<dbReference type="Proteomes" id="UP000036681">
    <property type="component" value="Unplaced"/>
</dbReference>
<keyword evidence="13 19" id="KW-0862">Zinc</keyword>
<dbReference type="InterPro" id="IPR054694">
    <property type="entry name" value="Parkin-like_IBR"/>
</dbReference>
<evidence type="ECO:0000256" key="2">
    <source>
        <dbReference type="ARBA" id="ARBA00004173"/>
    </source>
</evidence>
<evidence type="ECO:0000256" key="15">
    <source>
        <dbReference type="ARBA" id="ARBA00023006"/>
    </source>
</evidence>
<dbReference type="Pfam" id="PF17978">
    <property type="entry name" value="zf-RING_14"/>
    <property type="match status" value="1"/>
</dbReference>
<keyword evidence="9 19" id="KW-0479">Metal-binding</keyword>
<dbReference type="GO" id="GO:0061630">
    <property type="term" value="F:ubiquitin protein ligase activity"/>
    <property type="evidence" value="ECO:0007669"/>
    <property type="project" value="UniProtKB-EC"/>
</dbReference>
<dbReference type="InterPro" id="IPR044066">
    <property type="entry name" value="TRIAD_supradom"/>
</dbReference>
<dbReference type="PANTHER" id="PTHR11685">
    <property type="entry name" value="RBR FAMILY RING FINGER AND IBR DOMAIN-CONTAINING"/>
    <property type="match status" value="1"/>
</dbReference>
<dbReference type="WBParaSite" id="ALUE_0001301201-mRNA-1">
    <property type="protein sequence ID" value="ALUE_0001301201-mRNA-1"/>
    <property type="gene ID" value="ALUE_0001301201"/>
</dbReference>
<evidence type="ECO:0000259" key="22">
    <source>
        <dbReference type="PROSITE" id="PS51873"/>
    </source>
</evidence>
<evidence type="ECO:0000313" key="23">
    <source>
        <dbReference type="Proteomes" id="UP000036681"/>
    </source>
</evidence>
<dbReference type="GO" id="GO:0016567">
    <property type="term" value="P:protein ubiquitination"/>
    <property type="evidence" value="ECO:0007669"/>
    <property type="project" value="UniProtKB-UniRule"/>
</dbReference>
<evidence type="ECO:0000256" key="4">
    <source>
        <dbReference type="ARBA" id="ARBA00004906"/>
    </source>
</evidence>
<keyword evidence="11" id="KW-0863">Zinc-finger</keyword>
<comment type="function">
    <text evidence="19">Functions within a multiprotein E3 ubiquitin ligase complex, catalyzing the covalent attachment of ubiquitin moieties onto substrate proteins.</text>
</comment>
<evidence type="ECO:0000256" key="1">
    <source>
        <dbReference type="ARBA" id="ARBA00001798"/>
    </source>
</evidence>
<dbReference type="GO" id="GO:0006914">
    <property type="term" value="P:autophagy"/>
    <property type="evidence" value="ECO:0007669"/>
    <property type="project" value="UniProtKB-UniRule"/>
</dbReference>
<evidence type="ECO:0000256" key="11">
    <source>
        <dbReference type="ARBA" id="ARBA00022771"/>
    </source>
</evidence>
<accession>A0A0M3I785</accession>
<reference evidence="24" key="1">
    <citation type="submission" date="2017-02" db="UniProtKB">
        <authorList>
            <consortium name="WormBaseParasite"/>
        </authorList>
    </citation>
    <scope>IDENTIFICATION</scope>
</reference>
<keyword evidence="8" id="KW-0808">Transferase</keyword>
<evidence type="ECO:0000256" key="10">
    <source>
        <dbReference type="ARBA" id="ARBA00022737"/>
    </source>
</evidence>
<proteinExistence type="inferred from homology"/>
<evidence type="ECO:0000256" key="17">
    <source>
        <dbReference type="ARBA" id="ARBA00029442"/>
    </source>
</evidence>
<evidence type="ECO:0000256" key="14">
    <source>
        <dbReference type="ARBA" id="ARBA00022843"/>
    </source>
</evidence>
<comment type="subunit">
    <text evidence="19">Forms an E3 ubiquitin ligase complex.</text>
</comment>
<dbReference type="Pfam" id="PF17976">
    <property type="entry name" value="zf-RING_12"/>
    <property type="match status" value="1"/>
</dbReference>
<dbReference type="Pfam" id="PF22605">
    <property type="entry name" value="IBR_2"/>
    <property type="match status" value="1"/>
</dbReference>
<keyword evidence="7" id="KW-0597">Phosphoprotein</keyword>
<dbReference type="GO" id="GO:0005739">
    <property type="term" value="C:mitochondrion"/>
    <property type="evidence" value="ECO:0007669"/>
    <property type="project" value="UniProtKB-SubCell"/>
</dbReference>
<keyword evidence="16 19" id="KW-0496">Mitochondrion</keyword>
<keyword evidence="12 19" id="KW-0833">Ubl conjugation pathway</keyword>
<dbReference type="InterPro" id="IPR003977">
    <property type="entry name" value="Parkin"/>
</dbReference>
<dbReference type="EC" id="2.3.2.31" evidence="5 19"/>
<evidence type="ECO:0000256" key="8">
    <source>
        <dbReference type="ARBA" id="ARBA00022679"/>
    </source>
</evidence>
<feature type="active site" evidence="20">
    <location>
        <position position="357"/>
    </location>
</feature>
<dbReference type="PROSITE" id="PS51873">
    <property type="entry name" value="TRIAD"/>
    <property type="match status" value="1"/>
</dbReference>
<evidence type="ECO:0000256" key="6">
    <source>
        <dbReference type="ARBA" id="ARBA00022490"/>
    </source>
</evidence>
<dbReference type="GO" id="GO:0005829">
    <property type="term" value="C:cytosol"/>
    <property type="evidence" value="ECO:0007669"/>
    <property type="project" value="UniProtKB-SubCell"/>
</dbReference>
<dbReference type="InterPro" id="IPR002867">
    <property type="entry name" value="IBR_dom"/>
</dbReference>
<evidence type="ECO:0000256" key="20">
    <source>
        <dbReference type="PIRSR" id="PIRSR037880-1"/>
    </source>
</evidence>
<dbReference type="InterPro" id="IPR029071">
    <property type="entry name" value="Ubiquitin-like_domsf"/>
</dbReference>
<keyword evidence="10" id="KW-0677">Repeat</keyword>
<dbReference type="GO" id="GO:0009893">
    <property type="term" value="P:positive regulation of metabolic process"/>
    <property type="evidence" value="ECO:0007669"/>
    <property type="project" value="UniProtKB-ARBA"/>
</dbReference>